<dbReference type="InterPro" id="IPR035906">
    <property type="entry name" value="MetI-like_sf"/>
</dbReference>
<protein>
    <submittedName>
        <fullName evidence="9 10">ABC transporter permease protein</fullName>
    </submittedName>
</protein>
<evidence type="ECO:0000256" key="3">
    <source>
        <dbReference type="ARBA" id="ARBA00022475"/>
    </source>
</evidence>
<dbReference type="Proteomes" id="UP000236536">
    <property type="component" value="Chromosome"/>
</dbReference>
<dbReference type="InterPro" id="IPR000515">
    <property type="entry name" value="MetI-like"/>
</dbReference>
<sequence length="524" mass="56198">MTDTGLESGPNANSTTVADFVERNTGYYSAAFKKIQDTTGFAWSWNTMAAVFGPLWGAARGVWGFFWIFLVLELFALVQIGRGLWGELGADQLAKLERALGNIAKRETQAAELLAAGDAAGADAKLKIAENLKKVAARAQEQADLAAAEATTILLIGLAILALVKLLEGLYANVAYEAHYLKWRADQDSQQVGIRTSSTVFGAIMMLAIMPLTLLRFTVRAPDEILANLTGGLVGETIPVTEFPIQREYFSALSRRGDAAFDWAAANFSNTFDGITAAIRWCLDGLEILLLQTPWPVVMLVIVVMAYRLAGPRIAIFTAASLAYLAFMGLWELSMITVALIGAGAMLCILIGVPFGIWFGKSKRAYAVAEPVLDFMQTMPAFVYLIPIIAFFGTGKPPGVLATLIFAMPPVIRLTALGMRGVPDATKEAAIAFGCSRRQLLFNVELPLALPSIMTGINQTILMSLSMVVIASLIGADGLGALILESLQYAAKGQGLLGGLAILLCAMVIDRIAQGSYRRKIGKS</sequence>
<dbReference type="SUPFAM" id="SSF161098">
    <property type="entry name" value="MetI-like"/>
    <property type="match status" value="1"/>
</dbReference>
<dbReference type="Pfam" id="PF00528">
    <property type="entry name" value="BPD_transp_1"/>
    <property type="match status" value="1"/>
</dbReference>
<dbReference type="FunFam" id="1.10.3720.10:FF:000001">
    <property type="entry name" value="Glycine betaine ABC transporter, permease"/>
    <property type="match status" value="1"/>
</dbReference>
<dbReference type="CDD" id="cd06261">
    <property type="entry name" value="TM_PBP2"/>
    <property type="match status" value="1"/>
</dbReference>
<evidence type="ECO:0000256" key="6">
    <source>
        <dbReference type="ARBA" id="ARBA00023136"/>
    </source>
</evidence>
<feature type="transmembrane region" description="Helical" evidence="7">
    <location>
        <begin position="337"/>
        <end position="360"/>
    </location>
</feature>
<dbReference type="Gene3D" id="1.10.3720.10">
    <property type="entry name" value="MetI-like"/>
    <property type="match status" value="1"/>
</dbReference>
<keyword evidence="3" id="KW-1003">Cell membrane</keyword>
<keyword evidence="5 7" id="KW-1133">Transmembrane helix</keyword>
<gene>
    <name evidence="9" type="ORF">PhaeoP66_00054</name>
    <name evidence="10" type="ORF">PhaeoP88_03313</name>
</gene>
<dbReference type="PANTHER" id="PTHR47737">
    <property type="entry name" value="GLYCINE BETAINE/PROLINE BETAINE TRANSPORT SYSTEM PERMEASE PROTEIN PROW"/>
    <property type="match status" value="1"/>
</dbReference>
<keyword evidence="2 7" id="KW-0813">Transport</keyword>
<dbReference type="RefSeq" id="WP_014876130.1">
    <property type="nucleotide sequence ID" value="NZ_CP010599.1"/>
</dbReference>
<feature type="transmembrane region" description="Helical" evidence="7">
    <location>
        <begin position="372"/>
        <end position="393"/>
    </location>
</feature>
<evidence type="ECO:0000313" key="11">
    <source>
        <dbReference type="Proteomes" id="UP000236447"/>
    </source>
</evidence>
<evidence type="ECO:0000313" key="10">
    <source>
        <dbReference type="EMBL" id="AUR00641.1"/>
    </source>
</evidence>
<dbReference type="GO" id="GO:0015226">
    <property type="term" value="F:carnitine transmembrane transporter activity"/>
    <property type="evidence" value="ECO:0007669"/>
    <property type="project" value="TreeGrafter"/>
</dbReference>
<feature type="transmembrane region" description="Helical" evidence="7">
    <location>
        <begin position="200"/>
        <end position="219"/>
    </location>
</feature>
<name>A0A2I7G459_9RHOB</name>
<evidence type="ECO:0000256" key="1">
    <source>
        <dbReference type="ARBA" id="ARBA00004651"/>
    </source>
</evidence>
<evidence type="ECO:0000256" key="2">
    <source>
        <dbReference type="ARBA" id="ARBA00022448"/>
    </source>
</evidence>
<dbReference type="GO" id="GO:0043190">
    <property type="term" value="C:ATP-binding cassette (ABC) transporter complex"/>
    <property type="evidence" value="ECO:0007669"/>
    <property type="project" value="TreeGrafter"/>
</dbReference>
<feature type="domain" description="ABC transmembrane type-1" evidence="8">
    <location>
        <begin position="334"/>
        <end position="513"/>
    </location>
</feature>
<feature type="transmembrane region" description="Helical" evidence="7">
    <location>
        <begin position="399"/>
        <end position="417"/>
    </location>
</feature>
<feature type="transmembrane region" description="Helical" evidence="7">
    <location>
        <begin position="461"/>
        <end position="484"/>
    </location>
</feature>
<dbReference type="AlphaFoldDB" id="A0A2I7G459"/>
<reference evidence="9 12" key="3">
    <citation type="journal article" date="2017" name="Int. J. Syst. Evol. Microbiol.">
        <title>Adaptation of Surface-Associated Bacteria to the Open Ocean: A Genomically Distinct Subpopulation of Phaeobacter gallaeciensis Colonizes Pacific Mesozooplankton.</title>
        <authorList>
            <person name="Freese H.M."/>
            <person name="Methner A."/>
            <person name="Overmann J."/>
        </authorList>
    </citation>
    <scope>NUCLEOTIDE SEQUENCE [LARGE SCALE GENOMIC DNA]</scope>
    <source>
        <strain evidence="9 12">P66</strain>
    </source>
</reference>
<comment type="subcellular location">
    <subcellularLocation>
        <location evidence="1 7">Cell membrane</location>
        <topology evidence="1 7">Multi-pass membrane protein</topology>
    </subcellularLocation>
</comment>
<keyword evidence="4 7" id="KW-0812">Transmembrane</keyword>
<evidence type="ECO:0000313" key="9">
    <source>
        <dbReference type="EMBL" id="AUQ92885.1"/>
    </source>
</evidence>
<dbReference type="EMBL" id="CP010725">
    <property type="protein sequence ID" value="AUR00641.1"/>
    <property type="molecule type" value="Genomic_DNA"/>
</dbReference>
<dbReference type="PANTHER" id="PTHR47737:SF1">
    <property type="entry name" value="GLYCINE BETAINE_PROLINE BETAINE TRANSPORT SYSTEM PERMEASE PROTEIN PROW"/>
    <property type="match status" value="1"/>
</dbReference>
<evidence type="ECO:0000256" key="4">
    <source>
        <dbReference type="ARBA" id="ARBA00022692"/>
    </source>
</evidence>
<dbReference type="PROSITE" id="PS50928">
    <property type="entry name" value="ABC_TM1"/>
    <property type="match status" value="1"/>
</dbReference>
<dbReference type="EMBL" id="CP010705">
    <property type="protein sequence ID" value="AUQ92885.1"/>
    <property type="molecule type" value="Genomic_DNA"/>
</dbReference>
<dbReference type="Proteomes" id="UP000236447">
    <property type="component" value="Chromosome"/>
</dbReference>
<keyword evidence="6 7" id="KW-0472">Membrane</keyword>
<evidence type="ECO:0000256" key="7">
    <source>
        <dbReference type="RuleBase" id="RU363032"/>
    </source>
</evidence>
<organism evidence="10 11">
    <name type="scientific">Phaeobacter inhibens</name>
    <dbReference type="NCBI Taxonomy" id="221822"/>
    <lineage>
        <taxon>Bacteria</taxon>
        <taxon>Pseudomonadati</taxon>
        <taxon>Pseudomonadota</taxon>
        <taxon>Alphaproteobacteria</taxon>
        <taxon>Rhodobacterales</taxon>
        <taxon>Roseobacteraceae</taxon>
        <taxon>Phaeobacter</taxon>
    </lineage>
</organism>
<feature type="transmembrane region" description="Helical" evidence="7">
    <location>
        <begin position="314"/>
        <end position="331"/>
    </location>
</feature>
<feature type="transmembrane region" description="Helical" evidence="7">
    <location>
        <begin position="288"/>
        <end position="307"/>
    </location>
</feature>
<evidence type="ECO:0000256" key="5">
    <source>
        <dbReference type="ARBA" id="ARBA00022989"/>
    </source>
</evidence>
<dbReference type="GO" id="GO:0015871">
    <property type="term" value="P:choline transport"/>
    <property type="evidence" value="ECO:0007669"/>
    <property type="project" value="TreeGrafter"/>
</dbReference>
<keyword evidence="12" id="KW-1185">Reference proteome</keyword>
<accession>A0A2I7G459</accession>
<evidence type="ECO:0000313" key="12">
    <source>
        <dbReference type="Proteomes" id="UP000236536"/>
    </source>
</evidence>
<dbReference type="GO" id="GO:0005275">
    <property type="term" value="F:amine transmembrane transporter activity"/>
    <property type="evidence" value="ECO:0007669"/>
    <property type="project" value="TreeGrafter"/>
</dbReference>
<dbReference type="GO" id="GO:0031460">
    <property type="term" value="P:glycine betaine transport"/>
    <property type="evidence" value="ECO:0007669"/>
    <property type="project" value="TreeGrafter"/>
</dbReference>
<proteinExistence type="inferred from homology"/>
<reference evidence="10 11" key="1">
    <citation type="journal article" date="2017" name="Front. Microbiol.">
        <title>Phaeobacter piscinae sp. nov., a species of the Roseobacter group and potential aquaculture probiont.</title>
        <authorList>
            <person name="Sonnenschein E.C."/>
            <person name="Phippen C.B.W."/>
            <person name="Nielsen K.F."/>
            <person name="Mateiu R.V."/>
            <person name="Melchiorsen J."/>
            <person name="Gram L."/>
            <person name="Overmann J."/>
            <person name="Freese H.M."/>
        </authorList>
    </citation>
    <scope>NUCLEOTIDE SEQUENCE [LARGE SCALE GENOMIC DNA]</scope>
    <source>
        <strain evidence="10 11">P88</strain>
    </source>
</reference>
<comment type="similarity">
    <text evidence="7">Belongs to the binding-protein-dependent transport system permease family.</text>
</comment>
<evidence type="ECO:0000259" key="8">
    <source>
        <dbReference type="PROSITE" id="PS50928"/>
    </source>
</evidence>
<feature type="transmembrane region" description="Helical" evidence="7">
    <location>
        <begin position="41"/>
        <end position="59"/>
    </location>
</feature>
<reference evidence="11 12" key="2">
    <citation type="journal article" date="2017" name="Genome Biol. Evol.">
        <title>Trajectories and Drivers of Genome Evolution in Surface-Associated Marine Phaeobacter.</title>
        <authorList>
            <person name="Freese H.M."/>
            <person name="Sikorski J."/>
            <person name="Bunk B."/>
            <person name="Scheuner C."/>
            <person name="Meier-Kolthoff J.P."/>
            <person name="Sproer C."/>
            <person name="Gram L."/>
            <person name="Overmann J."/>
        </authorList>
    </citation>
    <scope>NUCLEOTIDE SEQUENCE [LARGE SCALE GENOMIC DNA]</scope>
    <source>
        <strain evidence="9 12">P66</strain>
        <strain evidence="10 11">P88</strain>
    </source>
</reference>
<feature type="transmembrane region" description="Helical" evidence="7">
    <location>
        <begin position="496"/>
        <end position="513"/>
    </location>
</feature>
<feature type="transmembrane region" description="Helical" evidence="7">
    <location>
        <begin position="65"/>
        <end position="85"/>
    </location>
</feature>